<dbReference type="Gene3D" id="2.30.24.10">
    <property type="entry name" value="CAT RNA-binding domain"/>
    <property type="match status" value="1"/>
</dbReference>
<dbReference type="Pfam" id="PF03123">
    <property type="entry name" value="CAT_RBD"/>
    <property type="match status" value="1"/>
</dbReference>
<dbReference type="RefSeq" id="WP_188734348.1">
    <property type="nucleotide sequence ID" value="NZ_BMLW01000005.1"/>
</dbReference>
<feature type="domain" description="PRD" evidence="2">
    <location>
        <begin position="65"/>
        <end position="170"/>
    </location>
</feature>
<evidence type="ECO:0000259" key="2">
    <source>
        <dbReference type="PROSITE" id="PS51372"/>
    </source>
</evidence>
<dbReference type="Pfam" id="PF00874">
    <property type="entry name" value="PRD"/>
    <property type="match status" value="2"/>
</dbReference>
<dbReference type="SUPFAM" id="SSF63520">
    <property type="entry name" value="PTS-regulatory domain, PRD"/>
    <property type="match status" value="2"/>
</dbReference>
<evidence type="ECO:0000256" key="1">
    <source>
        <dbReference type="ARBA" id="ARBA00022737"/>
    </source>
</evidence>
<dbReference type="SMART" id="SM01061">
    <property type="entry name" value="CAT_RBD"/>
    <property type="match status" value="1"/>
</dbReference>
<keyword evidence="1" id="KW-0677">Repeat</keyword>
<dbReference type="SUPFAM" id="SSF50151">
    <property type="entry name" value="SacY-like RNA-binding domain"/>
    <property type="match status" value="1"/>
</dbReference>
<dbReference type="Gene3D" id="1.10.1790.10">
    <property type="entry name" value="PRD domain"/>
    <property type="match status" value="2"/>
</dbReference>
<dbReference type="InterPro" id="IPR036634">
    <property type="entry name" value="PRD_sf"/>
</dbReference>
<protein>
    <submittedName>
        <fullName evidence="3">Transcription antiterminator LicT</fullName>
    </submittedName>
</protein>
<gene>
    <name evidence="3" type="ORF">GCM10011346_20650</name>
</gene>
<dbReference type="PANTHER" id="PTHR30185:SF15">
    <property type="entry name" value="CRYPTIC BETA-GLUCOSIDE BGL OPERON ANTITERMINATOR"/>
    <property type="match status" value="1"/>
</dbReference>
<proteinExistence type="predicted"/>
<name>A0ABQ2NUI8_9BACI</name>
<reference evidence="4" key="1">
    <citation type="journal article" date="2019" name="Int. J. Syst. Evol. Microbiol.">
        <title>The Global Catalogue of Microorganisms (GCM) 10K type strain sequencing project: providing services to taxonomists for standard genome sequencing and annotation.</title>
        <authorList>
            <consortium name="The Broad Institute Genomics Platform"/>
            <consortium name="The Broad Institute Genome Sequencing Center for Infectious Disease"/>
            <person name="Wu L."/>
            <person name="Ma J."/>
        </authorList>
    </citation>
    <scope>NUCLEOTIDE SEQUENCE [LARGE SCALE GENOMIC DNA]</scope>
    <source>
        <strain evidence="4">CGMCC 1.7693</strain>
    </source>
</reference>
<dbReference type="EMBL" id="BMLW01000005">
    <property type="protein sequence ID" value="GGP10859.1"/>
    <property type="molecule type" value="Genomic_DNA"/>
</dbReference>
<dbReference type="InterPro" id="IPR004341">
    <property type="entry name" value="CAT_RNA-bd_dom"/>
</dbReference>
<dbReference type="InterPro" id="IPR036650">
    <property type="entry name" value="CAT_RNA-bd_dom_sf"/>
</dbReference>
<dbReference type="InterPro" id="IPR050661">
    <property type="entry name" value="BglG_antiterminators"/>
</dbReference>
<keyword evidence="4" id="KW-1185">Reference proteome</keyword>
<dbReference type="PROSITE" id="PS51372">
    <property type="entry name" value="PRD_2"/>
    <property type="match status" value="2"/>
</dbReference>
<evidence type="ECO:0000313" key="4">
    <source>
        <dbReference type="Proteomes" id="UP000641206"/>
    </source>
</evidence>
<feature type="domain" description="PRD" evidence="2">
    <location>
        <begin position="171"/>
        <end position="278"/>
    </location>
</feature>
<dbReference type="InterPro" id="IPR011608">
    <property type="entry name" value="PRD"/>
</dbReference>
<comment type="caution">
    <text evidence="3">The sequence shown here is derived from an EMBL/GenBank/DDBJ whole genome shotgun (WGS) entry which is preliminary data.</text>
</comment>
<dbReference type="NCBIfam" id="NF046042">
    <property type="entry name" value="LicT"/>
    <property type="match status" value="1"/>
</dbReference>
<accession>A0ABQ2NUI8</accession>
<organism evidence="3 4">
    <name type="scientific">Oceanobacillus neutriphilus</name>
    <dbReference type="NCBI Taxonomy" id="531815"/>
    <lineage>
        <taxon>Bacteria</taxon>
        <taxon>Bacillati</taxon>
        <taxon>Bacillota</taxon>
        <taxon>Bacilli</taxon>
        <taxon>Bacillales</taxon>
        <taxon>Bacillaceae</taxon>
        <taxon>Oceanobacillus</taxon>
    </lineage>
</organism>
<evidence type="ECO:0000313" key="3">
    <source>
        <dbReference type="EMBL" id="GGP10859.1"/>
    </source>
</evidence>
<sequence length="278" mass="32680">MKIRKILNNSAVITRDSNNKEIIVMGKGIAYNKKNGDSIDQDKVYKTFSADSQKIHSRIIEMIDEIPVKYIDLSEQIINIAKEKLETPLNDSIYISLTDHIYTSIQRYHEGIPLKNKLQWEIKHFYQKEFEIGQEAVMLIKNETGISMLEDEAGFIAVHIVSAELDGEIHNSYQITNFIQQIIQIVKYYFSIEFDVESLAYHRFVTHLKFFGQRIFSQNNKKENPLDNDLLQIIKEKYVDPYLCSLKIKEYVEQKYDYILDNDELLYLTIHIAKIIKQ</sequence>
<dbReference type="PANTHER" id="PTHR30185">
    <property type="entry name" value="CRYPTIC BETA-GLUCOSIDE BGL OPERON ANTITERMINATOR"/>
    <property type="match status" value="1"/>
</dbReference>
<dbReference type="Proteomes" id="UP000641206">
    <property type="component" value="Unassembled WGS sequence"/>
</dbReference>